<dbReference type="InterPro" id="IPR000675">
    <property type="entry name" value="Cutinase/axe"/>
</dbReference>
<protein>
    <recommendedName>
        <fullName evidence="5">Cutinase</fullName>
    </recommendedName>
</protein>
<dbReference type="GO" id="GO:0052689">
    <property type="term" value="F:carboxylic ester hydrolase activity"/>
    <property type="evidence" value="ECO:0007669"/>
    <property type="project" value="UniProtKB-ARBA"/>
</dbReference>
<accession>A0A8K0JPR4</accession>
<dbReference type="AlphaFoldDB" id="A0A8K0JPR4"/>
<keyword evidence="2" id="KW-1015">Disulfide bond</keyword>
<dbReference type="SMART" id="SM01110">
    <property type="entry name" value="Cutinase"/>
    <property type="match status" value="1"/>
</dbReference>
<comment type="caution">
    <text evidence="3">The sequence shown here is derived from an EMBL/GenBank/DDBJ whole genome shotgun (WGS) entry which is preliminary data.</text>
</comment>
<dbReference type="Pfam" id="PF01083">
    <property type="entry name" value="Cutinase"/>
    <property type="match status" value="1"/>
</dbReference>
<dbReference type="InterPro" id="IPR029058">
    <property type="entry name" value="AB_hydrolase_fold"/>
</dbReference>
<evidence type="ECO:0000313" key="3">
    <source>
        <dbReference type="EMBL" id="KAG7566903.1"/>
    </source>
</evidence>
<dbReference type="PANTHER" id="PTHR33630">
    <property type="entry name" value="CUTINASE RV1984C-RELATED-RELATED"/>
    <property type="match status" value="1"/>
</dbReference>
<dbReference type="SUPFAM" id="SSF53474">
    <property type="entry name" value="alpha/beta-Hydrolases"/>
    <property type="match status" value="1"/>
</dbReference>
<reference evidence="3" key="1">
    <citation type="submission" date="2020-04" db="EMBL/GenBank/DDBJ databases">
        <title>Analysis of mating type loci in Filobasidium floriforme.</title>
        <authorList>
            <person name="Nowrousian M."/>
        </authorList>
    </citation>
    <scope>NUCLEOTIDE SEQUENCE</scope>
    <source>
        <strain evidence="3">CBS 6242</strain>
    </source>
</reference>
<evidence type="ECO:0000256" key="1">
    <source>
        <dbReference type="ARBA" id="ARBA00022801"/>
    </source>
</evidence>
<gene>
    <name evidence="3" type="ORF">FFLO_01404</name>
</gene>
<proteinExistence type="predicted"/>
<evidence type="ECO:0000256" key="2">
    <source>
        <dbReference type="ARBA" id="ARBA00023157"/>
    </source>
</evidence>
<dbReference type="Proteomes" id="UP000812966">
    <property type="component" value="Unassembled WGS sequence"/>
</dbReference>
<evidence type="ECO:0008006" key="5">
    <source>
        <dbReference type="Google" id="ProtNLM"/>
    </source>
</evidence>
<name>A0A8K0JPR4_9TREE</name>
<dbReference type="Gene3D" id="3.40.50.1820">
    <property type="entry name" value="alpha/beta hydrolase"/>
    <property type="match status" value="1"/>
</dbReference>
<dbReference type="PANTHER" id="PTHR33630:SF9">
    <property type="entry name" value="CUTINASE 4"/>
    <property type="match status" value="1"/>
</dbReference>
<evidence type="ECO:0000313" key="4">
    <source>
        <dbReference type="Proteomes" id="UP000812966"/>
    </source>
</evidence>
<sequence>MPTPSHSLRKLKSPEPVCEYSGAETEIEERQFSWPGFGGLGGGSGGCNRYEVISARGTGELQAFPTGNRGTVDGILNAVSGGSNYEVMYPAIADFLNGPRQGARDLLSHVQSTLSSCPDTKFVLVGYSQGAMVVVNAENDNSLPVDSVVATILYGNPYWRAGQPENAGTATIGSGSAALTGIRTPEAYRAKTHDVCNRGDNVCTSIGSLVAHLGYSTSPQQAESINFAVSQLRAAGIQ</sequence>
<organism evidence="3 4">
    <name type="scientific">Filobasidium floriforme</name>
    <dbReference type="NCBI Taxonomy" id="5210"/>
    <lineage>
        <taxon>Eukaryota</taxon>
        <taxon>Fungi</taxon>
        <taxon>Dikarya</taxon>
        <taxon>Basidiomycota</taxon>
        <taxon>Agaricomycotina</taxon>
        <taxon>Tremellomycetes</taxon>
        <taxon>Filobasidiales</taxon>
        <taxon>Filobasidiaceae</taxon>
        <taxon>Filobasidium</taxon>
    </lineage>
</organism>
<keyword evidence="4" id="KW-1185">Reference proteome</keyword>
<dbReference type="EMBL" id="JABELV010000019">
    <property type="protein sequence ID" value="KAG7566903.1"/>
    <property type="molecule type" value="Genomic_DNA"/>
</dbReference>
<keyword evidence="1" id="KW-0378">Hydrolase</keyword>